<feature type="compositionally biased region" description="Basic and acidic residues" evidence="1">
    <location>
        <begin position="288"/>
        <end position="337"/>
    </location>
</feature>
<feature type="compositionally biased region" description="Acidic residues" evidence="1">
    <location>
        <begin position="224"/>
        <end position="233"/>
    </location>
</feature>
<feature type="domain" description="C2H2-type" evidence="2">
    <location>
        <begin position="350"/>
        <end position="373"/>
    </location>
</feature>
<evidence type="ECO:0000256" key="1">
    <source>
        <dbReference type="SAM" id="MobiDB-lite"/>
    </source>
</evidence>
<feature type="region of interest" description="Disordered" evidence="1">
    <location>
        <begin position="222"/>
        <end position="338"/>
    </location>
</feature>
<dbReference type="SMART" id="SM00355">
    <property type="entry name" value="ZnF_C2H2"/>
    <property type="match status" value="3"/>
</dbReference>
<dbReference type="InterPro" id="IPR013087">
    <property type="entry name" value="Znf_C2H2_type"/>
</dbReference>
<comment type="caution">
    <text evidence="3">The sequence shown here is derived from an EMBL/GenBank/DDBJ whole genome shotgun (WGS) entry which is preliminary data.</text>
</comment>
<sequence length="489" mass="54796">MSTSFNYTATQMSPAGRVRKISLTLEDCLSQVYAGLEQKDENSIFAKEQTIPPPPYTQQSSTPAPTTSIGDWNFPSVDVMFSSLSASSQSNQQQFAPLTLDGPSTQAHGAQPYPFSEHPYSFSGWSGLQRTEQDWQQPTPWWQCAGGLPYGNRYPAPQPPQPAMPAWTAASIEQVAFNGGSQFLHSQAYGVDPSVVNAYAQELSRPFEPMDTDQQDFYLPAPELSEEPSEDETSAPWRSGKGKARYQPHVIQEPSSLPIQTPSITTTTTKKKKVALSSSKTSRKHHVKPEAHDELAFRRTEKRFEESRRKAAVRTERIQHDFEEESSRTRGADDRNLSRSANDMPLLLRCYKASCVKRFPSLAAVRSHAEAEHPGMASYRCPFGGCDLVAGSIGDIGRHEECLEHQEKQYKCLACARAYTRIDALKRHWVKAANHKKVHQQRSKASVDAVCRDGVWRLEAPNGYKDVVGRSHELSIHEVSHREGVRRRH</sequence>
<dbReference type="AlphaFoldDB" id="A0AAW0CC17"/>
<dbReference type="Gene3D" id="3.30.160.60">
    <property type="entry name" value="Classic Zinc Finger"/>
    <property type="match status" value="1"/>
</dbReference>
<feature type="compositionally biased region" description="Low complexity" evidence="1">
    <location>
        <begin position="57"/>
        <end position="68"/>
    </location>
</feature>
<gene>
    <name evidence="3" type="ORF">VNI00_011666</name>
</gene>
<evidence type="ECO:0000259" key="2">
    <source>
        <dbReference type="PROSITE" id="PS00028"/>
    </source>
</evidence>
<name>A0AAW0CC17_9AGAR</name>
<dbReference type="EMBL" id="JAYKXP010000051">
    <property type="protein sequence ID" value="KAK7036469.1"/>
    <property type="molecule type" value="Genomic_DNA"/>
</dbReference>
<dbReference type="Proteomes" id="UP001383192">
    <property type="component" value="Unassembled WGS sequence"/>
</dbReference>
<feature type="region of interest" description="Disordered" evidence="1">
    <location>
        <begin position="48"/>
        <end position="69"/>
    </location>
</feature>
<evidence type="ECO:0000313" key="4">
    <source>
        <dbReference type="Proteomes" id="UP001383192"/>
    </source>
</evidence>
<keyword evidence="4" id="KW-1185">Reference proteome</keyword>
<evidence type="ECO:0000313" key="3">
    <source>
        <dbReference type="EMBL" id="KAK7036469.1"/>
    </source>
</evidence>
<dbReference type="PROSITE" id="PS00028">
    <property type="entry name" value="ZINC_FINGER_C2H2_1"/>
    <property type="match status" value="1"/>
</dbReference>
<accession>A0AAW0CC17</accession>
<proteinExistence type="predicted"/>
<feature type="compositionally biased region" description="Low complexity" evidence="1">
    <location>
        <begin position="255"/>
        <end position="268"/>
    </location>
</feature>
<reference evidence="3 4" key="1">
    <citation type="submission" date="2024-01" db="EMBL/GenBank/DDBJ databases">
        <title>A draft genome for a cacao thread blight-causing isolate of Paramarasmius palmivorus.</title>
        <authorList>
            <person name="Baruah I.K."/>
            <person name="Bukari Y."/>
            <person name="Amoako-Attah I."/>
            <person name="Meinhardt L.W."/>
            <person name="Bailey B.A."/>
            <person name="Cohen S.P."/>
        </authorList>
    </citation>
    <scope>NUCLEOTIDE SEQUENCE [LARGE SCALE GENOMIC DNA]</scope>
    <source>
        <strain evidence="3 4">GH-12</strain>
    </source>
</reference>
<organism evidence="3 4">
    <name type="scientific">Paramarasmius palmivorus</name>
    <dbReference type="NCBI Taxonomy" id="297713"/>
    <lineage>
        <taxon>Eukaryota</taxon>
        <taxon>Fungi</taxon>
        <taxon>Dikarya</taxon>
        <taxon>Basidiomycota</taxon>
        <taxon>Agaricomycotina</taxon>
        <taxon>Agaricomycetes</taxon>
        <taxon>Agaricomycetidae</taxon>
        <taxon>Agaricales</taxon>
        <taxon>Marasmiineae</taxon>
        <taxon>Marasmiaceae</taxon>
        <taxon>Paramarasmius</taxon>
    </lineage>
</organism>
<protein>
    <recommendedName>
        <fullName evidence="2">C2H2-type domain-containing protein</fullName>
    </recommendedName>
</protein>